<dbReference type="PANTHER" id="PTHR35986">
    <property type="entry name" value="EXPRESSED PROTEIN"/>
    <property type="match status" value="1"/>
</dbReference>
<dbReference type="AlphaFoldDB" id="A0A2R6P4Z5"/>
<gene>
    <name evidence="2" type="ORF">CEY00_Acc33344</name>
</gene>
<dbReference type="OrthoDB" id="1899410at2759"/>
<feature type="region of interest" description="Disordered" evidence="1">
    <location>
        <begin position="151"/>
        <end position="178"/>
    </location>
</feature>
<name>A0A2R6P4Z5_ACTCC</name>
<dbReference type="EMBL" id="NKQK01000029">
    <property type="protein sequence ID" value="PSR85354.1"/>
    <property type="molecule type" value="Genomic_DNA"/>
</dbReference>
<accession>A0A2R6P4Z5</accession>
<reference evidence="2 3" key="1">
    <citation type="submission" date="2017-07" db="EMBL/GenBank/DDBJ databases">
        <title>An improved, manually edited Actinidia chinensis var. chinensis (kiwifruit) genome highlights the challenges associated with draft genomes and gene prediction in plants.</title>
        <authorList>
            <person name="Pilkington S."/>
            <person name="Crowhurst R."/>
            <person name="Hilario E."/>
            <person name="Nardozza S."/>
            <person name="Fraser L."/>
            <person name="Peng Y."/>
            <person name="Gunaseelan K."/>
            <person name="Simpson R."/>
            <person name="Tahir J."/>
            <person name="Deroles S."/>
            <person name="Templeton K."/>
            <person name="Luo Z."/>
            <person name="Davy M."/>
            <person name="Cheng C."/>
            <person name="Mcneilage M."/>
            <person name="Scaglione D."/>
            <person name="Liu Y."/>
            <person name="Zhang Q."/>
            <person name="Datson P."/>
            <person name="De Silva N."/>
            <person name="Gardiner S."/>
            <person name="Bassett H."/>
            <person name="Chagne D."/>
            <person name="Mccallum J."/>
            <person name="Dzierzon H."/>
            <person name="Deng C."/>
            <person name="Wang Y.-Y."/>
            <person name="Barron N."/>
            <person name="Manako K."/>
            <person name="Bowen J."/>
            <person name="Foster T."/>
            <person name="Erridge Z."/>
            <person name="Tiffin H."/>
            <person name="Waite C."/>
            <person name="Davies K."/>
            <person name="Grierson E."/>
            <person name="Laing W."/>
            <person name="Kirk R."/>
            <person name="Chen X."/>
            <person name="Wood M."/>
            <person name="Montefiori M."/>
            <person name="Brummell D."/>
            <person name="Schwinn K."/>
            <person name="Catanach A."/>
            <person name="Fullerton C."/>
            <person name="Li D."/>
            <person name="Meiyalaghan S."/>
            <person name="Nieuwenhuizen N."/>
            <person name="Read N."/>
            <person name="Prakash R."/>
            <person name="Hunter D."/>
            <person name="Zhang H."/>
            <person name="Mckenzie M."/>
            <person name="Knabel M."/>
            <person name="Harris A."/>
            <person name="Allan A."/>
            <person name="Chen A."/>
            <person name="Janssen B."/>
            <person name="Plunkett B."/>
            <person name="Dwamena C."/>
            <person name="Voogd C."/>
            <person name="Leif D."/>
            <person name="Lafferty D."/>
            <person name="Souleyre E."/>
            <person name="Varkonyi-Gasic E."/>
            <person name="Gambi F."/>
            <person name="Hanley J."/>
            <person name="Yao J.-L."/>
            <person name="Cheung J."/>
            <person name="David K."/>
            <person name="Warren B."/>
            <person name="Marsh K."/>
            <person name="Snowden K."/>
            <person name="Lin-Wang K."/>
            <person name="Brian L."/>
            <person name="Martinez-Sanchez M."/>
            <person name="Wang M."/>
            <person name="Ileperuma N."/>
            <person name="Macnee N."/>
            <person name="Campin R."/>
            <person name="Mcatee P."/>
            <person name="Drummond R."/>
            <person name="Espley R."/>
            <person name="Ireland H."/>
            <person name="Wu R."/>
            <person name="Atkinson R."/>
            <person name="Karunairetnam S."/>
            <person name="Bulley S."/>
            <person name="Chunkath S."/>
            <person name="Hanley Z."/>
            <person name="Storey R."/>
            <person name="Thrimawithana A."/>
            <person name="Thomson S."/>
            <person name="David C."/>
            <person name="Testolin R."/>
        </authorList>
    </citation>
    <scope>NUCLEOTIDE SEQUENCE [LARGE SCALE GENOMIC DNA]</scope>
    <source>
        <strain evidence="3">cv. Red5</strain>
        <tissue evidence="2">Young leaf</tissue>
    </source>
</reference>
<dbReference type="OMA" id="NPWRMQL"/>
<keyword evidence="3" id="KW-1185">Reference proteome</keyword>
<sequence length="245" mass="27844">MGDALFDLEQILRSKQENLTSQEANVLMTCKANAMREFTIGAAAGGCVSWLATRRLNNFFRFNLSALTAGLTAFWRFGRSIDSSVGHILSLDGSRMQMELANIMLRRYGNDPVIMQRVSKHFFPETVLDDSSPDQPKLRWRYRNYYGDSVAHSQSHESESYGDKTDSENTRMQNIDEPKRVFRNPGVDALINPFDCVFGTPGSSEEIHHHNTATAPPKRHSRSHKRSHRRHRLGHHEVPSNSQSS</sequence>
<evidence type="ECO:0000313" key="2">
    <source>
        <dbReference type="EMBL" id="PSR85354.1"/>
    </source>
</evidence>
<dbReference type="Gramene" id="PSR85354">
    <property type="protein sequence ID" value="PSR85354"/>
    <property type="gene ID" value="CEY00_Acc33344"/>
</dbReference>
<feature type="compositionally biased region" description="Basic and acidic residues" evidence="1">
    <location>
        <begin position="154"/>
        <end position="178"/>
    </location>
</feature>
<protein>
    <submittedName>
        <fullName evidence="2">Mitochondrial intermediate peptidase</fullName>
    </submittedName>
</protein>
<dbReference type="FunCoup" id="A0A2R6P4Z5">
    <property type="interactions" value="2702"/>
</dbReference>
<organism evidence="2 3">
    <name type="scientific">Actinidia chinensis var. chinensis</name>
    <name type="common">Chinese soft-hair kiwi</name>
    <dbReference type="NCBI Taxonomy" id="1590841"/>
    <lineage>
        <taxon>Eukaryota</taxon>
        <taxon>Viridiplantae</taxon>
        <taxon>Streptophyta</taxon>
        <taxon>Embryophyta</taxon>
        <taxon>Tracheophyta</taxon>
        <taxon>Spermatophyta</taxon>
        <taxon>Magnoliopsida</taxon>
        <taxon>eudicotyledons</taxon>
        <taxon>Gunneridae</taxon>
        <taxon>Pentapetalae</taxon>
        <taxon>asterids</taxon>
        <taxon>Ericales</taxon>
        <taxon>Actinidiaceae</taxon>
        <taxon>Actinidia</taxon>
    </lineage>
</organism>
<evidence type="ECO:0000313" key="3">
    <source>
        <dbReference type="Proteomes" id="UP000241394"/>
    </source>
</evidence>
<dbReference type="InParanoid" id="A0A2R6P4Z5"/>
<evidence type="ECO:0000256" key="1">
    <source>
        <dbReference type="SAM" id="MobiDB-lite"/>
    </source>
</evidence>
<comment type="caution">
    <text evidence="2">The sequence shown here is derived from an EMBL/GenBank/DDBJ whole genome shotgun (WGS) entry which is preliminary data.</text>
</comment>
<proteinExistence type="predicted"/>
<feature type="region of interest" description="Disordered" evidence="1">
    <location>
        <begin position="202"/>
        <end position="245"/>
    </location>
</feature>
<dbReference type="PANTHER" id="PTHR35986:SF1">
    <property type="entry name" value="OS10G0430800 PROTEIN"/>
    <property type="match status" value="1"/>
</dbReference>
<dbReference type="Proteomes" id="UP000241394">
    <property type="component" value="Chromosome LG29"/>
</dbReference>
<feature type="compositionally biased region" description="Basic residues" evidence="1">
    <location>
        <begin position="217"/>
        <end position="234"/>
    </location>
</feature>
<reference evidence="3" key="2">
    <citation type="journal article" date="2018" name="BMC Genomics">
        <title>A manually annotated Actinidia chinensis var. chinensis (kiwifruit) genome highlights the challenges associated with draft genomes and gene prediction in plants.</title>
        <authorList>
            <person name="Pilkington S.M."/>
            <person name="Crowhurst R."/>
            <person name="Hilario E."/>
            <person name="Nardozza S."/>
            <person name="Fraser L."/>
            <person name="Peng Y."/>
            <person name="Gunaseelan K."/>
            <person name="Simpson R."/>
            <person name="Tahir J."/>
            <person name="Deroles S.C."/>
            <person name="Templeton K."/>
            <person name="Luo Z."/>
            <person name="Davy M."/>
            <person name="Cheng C."/>
            <person name="McNeilage M."/>
            <person name="Scaglione D."/>
            <person name="Liu Y."/>
            <person name="Zhang Q."/>
            <person name="Datson P."/>
            <person name="De Silva N."/>
            <person name="Gardiner S.E."/>
            <person name="Bassett H."/>
            <person name="Chagne D."/>
            <person name="McCallum J."/>
            <person name="Dzierzon H."/>
            <person name="Deng C."/>
            <person name="Wang Y.Y."/>
            <person name="Barron L."/>
            <person name="Manako K."/>
            <person name="Bowen J."/>
            <person name="Foster T.M."/>
            <person name="Erridge Z.A."/>
            <person name="Tiffin H."/>
            <person name="Waite C.N."/>
            <person name="Davies K.M."/>
            <person name="Grierson E.P."/>
            <person name="Laing W.A."/>
            <person name="Kirk R."/>
            <person name="Chen X."/>
            <person name="Wood M."/>
            <person name="Montefiori M."/>
            <person name="Brummell D.A."/>
            <person name="Schwinn K.E."/>
            <person name="Catanach A."/>
            <person name="Fullerton C."/>
            <person name="Li D."/>
            <person name="Meiyalaghan S."/>
            <person name="Nieuwenhuizen N."/>
            <person name="Read N."/>
            <person name="Prakash R."/>
            <person name="Hunter D."/>
            <person name="Zhang H."/>
            <person name="McKenzie M."/>
            <person name="Knabel M."/>
            <person name="Harris A."/>
            <person name="Allan A.C."/>
            <person name="Gleave A."/>
            <person name="Chen A."/>
            <person name="Janssen B.J."/>
            <person name="Plunkett B."/>
            <person name="Ampomah-Dwamena C."/>
            <person name="Voogd C."/>
            <person name="Leif D."/>
            <person name="Lafferty D."/>
            <person name="Souleyre E.J.F."/>
            <person name="Varkonyi-Gasic E."/>
            <person name="Gambi F."/>
            <person name="Hanley J."/>
            <person name="Yao J.L."/>
            <person name="Cheung J."/>
            <person name="David K.M."/>
            <person name="Warren B."/>
            <person name="Marsh K."/>
            <person name="Snowden K.C."/>
            <person name="Lin-Wang K."/>
            <person name="Brian L."/>
            <person name="Martinez-Sanchez M."/>
            <person name="Wang M."/>
            <person name="Ileperuma N."/>
            <person name="Macnee N."/>
            <person name="Campin R."/>
            <person name="McAtee P."/>
            <person name="Drummond R.S.M."/>
            <person name="Espley R.V."/>
            <person name="Ireland H.S."/>
            <person name="Wu R."/>
            <person name="Atkinson R.G."/>
            <person name="Karunairetnam S."/>
            <person name="Bulley S."/>
            <person name="Chunkath S."/>
            <person name="Hanley Z."/>
            <person name="Storey R."/>
            <person name="Thrimawithana A.H."/>
            <person name="Thomson S."/>
            <person name="David C."/>
            <person name="Testolin R."/>
            <person name="Huang H."/>
            <person name="Hellens R.P."/>
            <person name="Schaffer R.J."/>
        </authorList>
    </citation>
    <scope>NUCLEOTIDE SEQUENCE [LARGE SCALE GENOMIC DNA]</scope>
    <source>
        <strain evidence="3">cv. Red5</strain>
    </source>
</reference>
<dbReference type="STRING" id="1590841.A0A2R6P4Z5"/>